<dbReference type="Proteomes" id="UP000235220">
    <property type="component" value="Chromosome 1"/>
</dbReference>
<dbReference type="RefSeq" id="XP_018834745.1">
    <property type="nucleotide sequence ID" value="XM_018979200.1"/>
</dbReference>
<dbReference type="GeneID" id="109001786"/>
<accession>A0A2I4FSW9</accession>
<gene>
    <name evidence="2" type="primary">LOC109001786</name>
</gene>
<reference evidence="2" key="1">
    <citation type="submission" date="2025-08" db="UniProtKB">
        <authorList>
            <consortium name="RefSeq"/>
        </authorList>
    </citation>
    <scope>IDENTIFICATION</scope>
    <source>
        <tissue evidence="2">Leaves</tissue>
    </source>
</reference>
<dbReference type="InterPro" id="IPR050796">
    <property type="entry name" value="SCF_F-box_component"/>
</dbReference>
<sequence>MDSDLELIEVERKRSNPEGDQQPSSQLQSLPRHLVLCILSRLPVSSLVRLKSVCRGWRMLAQDPDLVNMHSTCIDAENNPCLIFHSDCTTRERLYFVDFPACSHGEEKVIKRFRVPSRKALRKFDVLGSSNGLLCLSASLHQNDAALYVCNPFIRNYVRLPNYPTQYPNQEVIFGFGFHPTTKEYKVIKLVYYRRDGTFYQYRPDASAYITDSEVQIFTLGSSNWRSLGKARDRYFSNQSLSQALVNGRLHWVTLPDLQRMEIISFDLADEQFREVPSTTLKGTLYNLVVLGGYLSAAVCLNSGTLEIWVMREYDVESSWIKKLNIRAHMPKGLEEDLTSQIFNNSRIRRHGGIWRHMSAWSWPRVLCLLKTGEILMEYKSGVLVSYDPKSGEFKDLMFQGIPKWYRTIVHAGSLNWID</sequence>
<dbReference type="SUPFAM" id="SSF81383">
    <property type="entry name" value="F-box domain"/>
    <property type="match status" value="1"/>
</dbReference>
<dbReference type="InterPro" id="IPR017451">
    <property type="entry name" value="F-box-assoc_interact_dom"/>
</dbReference>
<dbReference type="Pfam" id="PF12937">
    <property type="entry name" value="F-box-like"/>
    <property type="match status" value="1"/>
</dbReference>
<dbReference type="Gene3D" id="1.20.1280.50">
    <property type="match status" value="1"/>
</dbReference>
<evidence type="ECO:0000313" key="1">
    <source>
        <dbReference type="Proteomes" id="UP000235220"/>
    </source>
</evidence>
<dbReference type="PROSITE" id="PS50181">
    <property type="entry name" value="FBOX"/>
    <property type="match status" value="1"/>
</dbReference>
<dbReference type="InterPro" id="IPR013187">
    <property type="entry name" value="F-box-assoc_dom_typ3"/>
</dbReference>
<dbReference type="SMART" id="SM00256">
    <property type="entry name" value="FBOX"/>
    <property type="match status" value="1"/>
</dbReference>
<keyword evidence="1" id="KW-1185">Reference proteome</keyword>
<evidence type="ECO:0000313" key="2">
    <source>
        <dbReference type="RefSeq" id="XP_018834745.1"/>
    </source>
</evidence>
<dbReference type="InterPro" id="IPR036047">
    <property type="entry name" value="F-box-like_dom_sf"/>
</dbReference>
<proteinExistence type="predicted"/>
<dbReference type="OrthoDB" id="1894463at2759"/>
<name>A0A2I4FSW9_JUGRE</name>
<dbReference type="AlphaFoldDB" id="A0A2I4FSW9"/>
<organism evidence="1 2">
    <name type="scientific">Juglans regia</name>
    <name type="common">English walnut</name>
    <dbReference type="NCBI Taxonomy" id="51240"/>
    <lineage>
        <taxon>Eukaryota</taxon>
        <taxon>Viridiplantae</taxon>
        <taxon>Streptophyta</taxon>
        <taxon>Embryophyta</taxon>
        <taxon>Tracheophyta</taxon>
        <taxon>Spermatophyta</taxon>
        <taxon>Magnoliopsida</taxon>
        <taxon>eudicotyledons</taxon>
        <taxon>Gunneridae</taxon>
        <taxon>Pentapetalae</taxon>
        <taxon>rosids</taxon>
        <taxon>fabids</taxon>
        <taxon>Fagales</taxon>
        <taxon>Juglandaceae</taxon>
        <taxon>Juglans</taxon>
    </lineage>
</organism>
<dbReference type="InterPro" id="IPR001810">
    <property type="entry name" value="F-box_dom"/>
</dbReference>
<dbReference type="Gramene" id="Jr01_18440_p1">
    <property type="protein sequence ID" value="cds.Jr01_18440_p1"/>
    <property type="gene ID" value="Jr01_18440"/>
</dbReference>
<dbReference type="STRING" id="51240.A0A2I4FSW9"/>
<dbReference type="KEGG" id="jre:109001786"/>
<dbReference type="PANTHER" id="PTHR31672">
    <property type="entry name" value="BNACNNG10540D PROTEIN"/>
    <property type="match status" value="1"/>
</dbReference>
<dbReference type="Pfam" id="PF08268">
    <property type="entry name" value="FBA_3"/>
    <property type="match status" value="1"/>
</dbReference>
<dbReference type="NCBIfam" id="TIGR01640">
    <property type="entry name" value="F_box_assoc_1"/>
    <property type="match status" value="1"/>
</dbReference>
<protein>
    <submittedName>
        <fullName evidence="2">F-box protein At3g07870-like</fullName>
    </submittedName>
</protein>